<accession>A0A0F9BTR3</accession>
<name>A0A0F9BTR3_9ZZZZ</name>
<dbReference type="EMBL" id="LAZR01039327">
    <property type="protein sequence ID" value="KKL17267.1"/>
    <property type="molecule type" value="Genomic_DNA"/>
</dbReference>
<sequence>MKLWKSKTFWAAIVQFIIAVVAYILGTIDLKLLLADAGVMLMIIFFRESIDQNLRAWLNKFKWYRSKTTWAAIATMLGFVIAYLTGQIELMAMIMAIVSAFIGIFLRSAISPEIV</sequence>
<comment type="caution">
    <text evidence="2">The sequence shown here is derived from an EMBL/GenBank/DDBJ whole genome shotgun (WGS) entry which is preliminary data.</text>
</comment>
<proteinExistence type="predicted"/>
<keyword evidence="1" id="KW-1133">Transmembrane helix</keyword>
<protein>
    <submittedName>
        <fullName evidence="2">Uncharacterized protein</fullName>
    </submittedName>
</protein>
<keyword evidence="1" id="KW-0472">Membrane</keyword>
<evidence type="ECO:0000313" key="2">
    <source>
        <dbReference type="EMBL" id="KKL17267.1"/>
    </source>
</evidence>
<evidence type="ECO:0000256" key="1">
    <source>
        <dbReference type="SAM" id="Phobius"/>
    </source>
</evidence>
<feature type="transmembrane region" description="Helical" evidence="1">
    <location>
        <begin position="9"/>
        <end position="26"/>
    </location>
</feature>
<dbReference type="AlphaFoldDB" id="A0A0F9BTR3"/>
<feature type="transmembrane region" description="Helical" evidence="1">
    <location>
        <begin position="68"/>
        <end position="84"/>
    </location>
</feature>
<reference evidence="2" key="1">
    <citation type="journal article" date="2015" name="Nature">
        <title>Complex archaea that bridge the gap between prokaryotes and eukaryotes.</title>
        <authorList>
            <person name="Spang A."/>
            <person name="Saw J.H."/>
            <person name="Jorgensen S.L."/>
            <person name="Zaremba-Niedzwiedzka K."/>
            <person name="Martijn J."/>
            <person name="Lind A.E."/>
            <person name="van Eijk R."/>
            <person name="Schleper C."/>
            <person name="Guy L."/>
            <person name="Ettema T.J."/>
        </authorList>
    </citation>
    <scope>NUCLEOTIDE SEQUENCE</scope>
</reference>
<keyword evidence="1" id="KW-0812">Transmembrane</keyword>
<feature type="transmembrane region" description="Helical" evidence="1">
    <location>
        <begin position="32"/>
        <end position="47"/>
    </location>
</feature>
<organism evidence="2">
    <name type="scientific">marine sediment metagenome</name>
    <dbReference type="NCBI Taxonomy" id="412755"/>
    <lineage>
        <taxon>unclassified sequences</taxon>
        <taxon>metagenomes</taxon>
        <taxon>ecological metagenomes</taxon>
    </lineage>
</organism>
<feature type="transmembrane region" description="Helical" evidence="1">
    <location>
        <begin position="90"/>
        <end position="110"/>
    </location>
</feature>
<gene>
    <name evidence="2" type="ORF">LCGC14_2487240</name>
</gene>